<comment type="caution">
    <text evidence="6">The sequence shown here is derived from an EMBL/GenBank/DDBJ whole genome shotgun (WGS) entry which is preliminary data.</text>
</comment>
<evidence type="ECO:0000256" key="2">
    <source>
        <dbReference type="ARBA" id="ARBA00023027"/>
    </source>
</evidence>
<dbReference type="OrthoDB" id="7340804at2"/>
<keyword evidence="1" id="KW-0560">Oxidoreductase</keyword>
<gene>
    <name evidence="6" type="ORF">EOD42_15215</name>
</gene>
<dbReference type="InterPro" id="IPR029154">
    <property type="entry name" value="HIBADH-like_NADP-bd"/>
</dbReference>
<name>A0A437MD31_9PROT</name>
<feature type="domain" description="6-phosphogluconate dehydrogenase NADP-binding" evidence="4">
    <location>
        <begin position="10"/>
        <end position="158"/>
    </location>
</feature>
<dbReference type="Gene3D" id="3.40.50.720">
    <property type="entry name" value="NAD(P)-binding Rossmann-like Domain"/>
    <property type="match status" value="1"/>
</dbReference>
<feature type="active site" evidence="3">
    <location>
        <position position="169"/>
    </location>
</feature>
<dbReference type="GO" id="GO:0006574">
    <property type="term" value="P:L-valine catabolic process"/>
    <property type="evidence" value="ECO:0007669"/>
    <property type="project" value="TreeGrafter"/>
</dbReference>
<evidence type="ECO:0000259" key="4">
    <source>
        <dbReference type="Pfam" id="PF03446"/>
    </source>
</evidence>
<dbReference type="InterPro" id="IPR008927">
    <property type="entry name" value="6-PGluconate_DH-like_C_sf"/>
</dbReference>
<dbReference type="Pfam" id="PF14833">
    <property type="entry name" value="NAD_binding_11"/>
    <property type="match status" value="1"/>
</dbReference>
<dbReference type="Proteomes" id="UP000282957">
    <property type="component" value="Unassembled WGS sequence"/>
</dbReference>
<evidence type="ECO:0000256" key="3">
    <source>
        <dbReference type="PIRSR" id="PIRSR000103-1"/>
    </source>
</evidence>
<sequence length="286" mass="29681">MSDTPPPGPTVGFVGLGMMGMPMGQCLVAKGFEVLAHDAGPAVLEGAAMQQSLTAVAQAPTIVLMLPDSPTVAKVMERLLPALGPGHLVIDMGSSLPAETRRWAEACATRGARYMDAPVSGSVVKAKAGTLAIMAGADDAAFAQAEPVLNAMGATIIRTGAPGSGHAMKALNNYVYAAGLLAVSEALVMGEKEGLDLSIFADVLNASSGRNIASETKVKQEMLSGRYAGGFQLGLMRKDLETAGSIAEHQNAHHALLELCRTRWNEAVSARGPKVDNTEMHLHLKG</sequence>
<dbReference type="Pfam" id="PF03446">
    <property type="entry name" value="NAD_binding_2"/>
    <property type="match status" value="1"/>
</dbReference>
<dbReference type="InterPro" id="IPR015815">
    <property type="entry name" value="HIBADH-related"/>
</dbReference>
<dbReference type="AlphaFoldDB" id="A0A437MD31"/>
<evidence type="ECO:0000256" key="1">
    <source>
        <dbReference type="ARBA" id="ARBA00023002"/>
    </source>
</evidence>
<accession>A0A437MD31</accession>
<dbReference type="PIRSF" id="PIRSF000103">
    <property type="entry name" value="HIBADH"/>
    <property type="match status" value="1"/>
</dbReference>
<dbReference type="GO" id="GO:0051287">
    <property type="term" value="F:NAD binding"/>
    <property type="evidence" value="ECO:0007669"/>
    <property type="project" value="InterPro"/>
</dbReference>
<proteinExistence type="predicted"/>
<dbReference type="InterPro" id="IPR036291">
    <property type="entry name" value="NAD(P)-bd_dom_sf"/>
</dbReference>
<feature type="domain" description="3-hydroxyisobutyrate dehydrogenase-like NAD-binding" evidence="5">
    <location>
        <begin position="163"/>
        <end position="280"/>
    </location>
</feature>
<keyword evidence="2" id="KW-0520">NAD</keyword>
<dbReference type="InterPro" id="IPR006115">
    <property type="entry name" value="6PGDH_NADP-bd"/>
</dbReference>
<dbReference type="PANTHER" id="PTHR22981:SF84">
    <property type="entry name" value="3-HYDROXYISOBUTYRATE DEHYDROGENASE"/>
    <property type="match status" value="1"/>
</dbReference>
<reference evidence="6 7" key="1">
    <citation type="submission" date="2019-01" db="EMBL/GenBank/DDBJ databases">
        <authorList>
            <person name="Chen W.-M."/>
        </authorList>
    </citation>
    <scope>NUCLEOTIDE SEQUENCE [LARGE SCALE GENOMIC DNA]</scope>
    <source>
        <strain evidence="6 7">CCP-6</strain>
    </source>
</reference>
<dbReference type="SUPFAM" id="SSF51735">
    <property type="entry name" value="NAD(P)-binding Rossmann-fold domains"/>
    <property type="match status" value="1"/>
</dbReference>
<evidence type="ECO:0000313" key="7">
    <source>
        <dbReference type="Proteomes" id="UP000282957"/>
    </source>
</evidence>
<dbReference type="GO" id="GO:0050661">
    <property type="term" value="F:NADP binding"/>
    <property type="evidence" value="ECO:0007669"/>
    <property type="project" value="InterPro"/>
</dbReference>
<dbReference type="Gene3D" id="1.10.1040.10">
    <property type="entry name" value="N-(1-d-carboxylethyl)-l-norvaline Dehydrogenase, domain 2"/>
    <property type="match status" value="1"/>
</dbReference>
<evidence type="ECO:0000259" key="5">
    <source>
        <dbReference type="Pfam" id="PF14833"/>
    </source>
</evidence>
<organism evidence="6 7">
    <name type="scientific">Rhodovarius crocodyli</name>
    <dbReference type="NCBI Taxonomy" id="1979269"/>
    <lineage>
        <taxon>Bacteria</taxon>
        <taxon>Pseudomonadati</taxon>
        <taxon>Pseudomonadota</taxon>
        <taxon>Alphaproteobacteria</taxon>
        <taxon>Acetobacterales</taxon>
        <taxon>Roseomonadaceae</taxon>
        <taxon>Rhodovarius</taxon>
    </lineage>
</organism>
<keyword evidence="7" id="KW-1185">Reference proteome</keyword>
<dbReference type="InterPro" id="IPR013328">
    <property type="entry name" value="6PGD_dom2"/>
</dbReference>
<evidence type="ECO:0000313" key="6">
    <source>
        <dbReference type="EMBL" id="RVT95557.1"/>
    </source>
</evidence>
<dbReference type="EMBL" id="SACL01000005">
    <property type="protein sequence ID" value="RVT95557.1"/>
    <property type="molecule type" value="Genomic_DNA"/>
</dbReference>
<protein>
    <submittedName>
        <fullName evidence="6">NAD(P)-dependent oxidoreductase</fullName>
    </submittedName>
</protein>
<dbReference type="PANTHER" id="PTHR22981">
    <property type="entry name" value="3-HYDROXYISOBUTYRATE DEHYDROGENASE-RELATED"/>
    <property type="match status" value="1"/>
</dbReference>
<dbReference type="SUPFAM" id="SSF48179">
    <property type="entry name" value="6-phosphogluconate dehydrogenase C-terminal domain-like"/>
    <property type="match status" value="1"/>
</dbReference>
<dbReference type="RefSeq" id="WP_127788416.1">
    <property type="nucleotide sequence ID" value="NZ_SACL01000005.1"/>
</dbReference>
<dbReference type="GO" id="GO:0008442">
    <property type="term" value="F:3-hydroxyisobutyrate dehydrogenase activity"/>
    <property type="evidence" value="ECO:0007669"/>
    <property type="project" value="TreeGrafter"/>
</dbReference>